<sequence>MTYPDIQQGEITIAIDRGGTFTDVIYRYGKTENNFKLLSVDPSNYKDANIEAIRRVLQKVTGKQIPRGELLDVSLISSIRLGTTVATNALLERKGARCALITTKGFKDLLHIGDQSRPDLFALNIVKPGVLFEKVVEAEERVSMPAFLVDPTGYNAQDLVDGKKFVHGETKEVFEIIEPLNQEKLTADLKKLKDDGIDSVAIVFIHGYNYQEHEKLAGSIAKKLGFSNISLSHEILPVIKTVPRGQSTVVDAYLTPIVKEYINGFLSGFKPGFEEHTRIEFMQSDGGLSSWKHFSGLRSLLSGPAGGVVGEAKTCYDDEEKIPVIGFDMGGTSTDVSRYAGEFEFSFESVTAGIKIAAPQLDINTVAAGGGSILFYKNGVFVVGPESASAHPGPACYRKGGPLTVTDANLFTGRILPEYFPKIFGPNEDQSLDYEVTKKKFEELADIINKDNPGFPKTAKEIALGFLKVANFQMAKPIRELTDAKGHDATTHALASFGGAGGQHASSIAKILKIKKVIIHKHSSILSAYGISLADIVNEQQEPCAEVYSKSTRDSLLIKCAALKEKADFELASQGIDKSTIKTIVYFNMGYKGSDTKIMIAQPEDNDFLSSFYQTHEREFAFNDEDKDVLIGDIRVRSTGNTSNDVIERSPYADEKQVKRTLAQEGLEEGVTPIYFDEGELNSKVYFLNKLAPGTTIHGPSLILDETQTILVSPDAVATILPRHVVMDLNVEAKSEVGTDFVDPIQLAIFANRFMSIADEMARTLQKISVSANIKERLDFSCALFDNEGNLCANAPNVPVHLGSMSSAIRYQLDFWGDDLHDGDILCSNSPSVGGTHLPDITVISPVFFEGKIQFVVAARAHHSEIGGSAPGSSSSYAREIYEEGVNIEAWKIVQNGKLDYEGLHHHFEVAPRAHGVSGTRNIDDNISDLKAQIASNQRGINLLNELFHEYGSKTVLFYMRNVKKSAELGVRNFLKSFAKNNRSRLPLSAVDFMDDGTKVVVKIDINEQDGSAVFDFTGTSLESYSNLNAPKSVTSSAVIYVLRCLVNLDIPLNQGCLDPCKLIIPENSLINPSPYAAVCAGNGMTSQRVTDCLFKAFGVTSATGGCMNGLNFGSGGENEKGELIKGFGYTETIGQGNCAGVIEKDGERYGFHGFSGTQTNMTNTRITDPEVLEQRYPCLLHQYCIREHSGGIGKWNGGNGLIREIQFTSPVHVSLVTQRRVFAPWGIYGGSDGKRGENYLGRNRGNGITQWIQLPSLAEIEMRKGDILKVLTPGGGGFGKPTDTDEFWGITSQTTKAATFKHTPLSSGTVGSQKEALNSSQ</sequence>
<dbReference type="InterPro" id="IPR049517">
    <property type="entry name" value="ACX-like_C"/>
</dbReference>
<dbReference type="GO" id="GO:0017168">
    <property type="term" value="F:5-oxoprolinase (ATP-hydrolyzing) activity"/>
    <property type="evidence" value="ECO:0007669"/>
    <property type="project" value="TreeGrafter"/>
</dbReference>
<evidence type="ECO:0000259" key="5">
    <source>
        <dbReference type="Pfam" id="PF19278"/>
    </source>
</evidence>
<evidence type="ECO:0000256" key="1">
    <source>
        <dbReference type="ARBA" id="ARBA00010403"/>
    </source>
</evidence>
<evidence type="ECO:0000259" key="4">
    <source>
        <dbReference type="Pfam" id="PF05378"/>
    </source>
</evidence>
<dbReference type="Pfam" id="PF01968">
    <property type="entry name" value="Hydantoinase_A"/>
    <property type="match status" value="1"/>
</dbReference>
<protein>
    <submittedName>
        <fullName evidence="6">Unnamed protein product</fullName>
    </submittedName>
</protein>
<feature type="domain" description="Hydantoinase B/oxoprolinase" evidence="3">
    <location>
        <begin position="743"/>
        <end position="1282"/>
    </location>
</feature>
<gene>
    <name evidence="6" type="ORF">Amon01_000023400</name>
</gene>
<dbReference type="Proteomes" id="UP001165063">
    <property type="component" value="Unassembled WGS sequence"/>
</dbReference>
<feature type="domain" description="Hydantoinase A/oxoprolinase" evidence="2">
    <location>
        <begin position="244"/>
        <end position="539"/>
    </location>
</feature>
<dbReference type="InterPro" id="IPR045079">
    <property type="entry name" value="Oxoprolinase-like"/>
</dbReference>
<dbReference type="Pfam" id="PF05378">
    <property type="entry name" value="Hydant_A_N"/>
    <property type="match status" value="1"/>
</dbReference>
<dbReference type="GO" id="GO:0006749">
    <property type="term" value="P:glutathione metabolic process"/>
    <property type="evidence" value="ECO:0007669"/>
    <property type="project" value="TreeGrafter"/>
</dbReference>
<reference evidence="6" key="1">
    <citation type="submission" date="2023-04" db="EMBL/GenBank/DDBJ databases">
        <title>Ambrosiozyma monospora NBRC 1965.</title>
        <authorList>
            <person name="Ichikawa N."/>
            <person name="Sato H."/>
            <person name="Tonouchi N."/>
        </authorList>
    </citation>
    <scope>NUCLEOTIDE SEQUENCE</scope>
    <source>
        <strain evidence="6">NBRC 1965</strain>
    </source>
</reference>
<feature type="domain" description="Acetophenone carboxylase-like C-terminal" evidence="5">
    <location>
        <begin position="561"/>
        <end position="730"/>
    </location>
</feature>
<evidence type="ECO:0000313" key="6">
    <source>
        <dbReference type="EMBL" id="GMG19138.1"/>
    </source>
</evidence>
<dbReference type="Pfam" id="PF19278">
    <property type="entry name" value="Hydant_A_C"/>
    <property type="match status" value="1"/>
</dbReference>
<dbReference type="InterPro" id="IPR003692">
    <property type="entry name" value="Hydantoinase_B"/>
</dbReference>
<organism evidence="6 7">
    <name type="scientific">Ambrosiozyma monospora</name>
    <name type="common">Yeast</name>
    <name type="synonym">Endomycopsis monosporus</name>
    <dbReference type="NCBI Taxonomy" id="43982"/>
    <lineage>
        <taxon>Eukaryota</taxon>
        <taxon>Fungi</taxon>
        <taxon>Dikarya</taxon>
        <taxon>Ascomycota</taxon>
        <taxon>Saccharomycotina</taxon>
        <taxon>Pichiomycetes</taxon>
        <taxon>Pichiales</taxon>
        <taxon>Pichiaceae</taxon>
        <taxon>Ambrosiozyma</taxon>
    </lineage>
</organism>
<proteinExistence type="inferred from homology"/>
<evidence type="ECO:0000259" key="2">
    <source>
        <dbReference type="Pfam" id="PF01968"/>
    </source>
</evidence>
<dbReference type="Pfam" id="PF02538">
    <property type="entry name" value="Hydantoinase_B"/>
    <property type="match status" value="1"/>
</dbReference>
<keyword evidence="7" id="KW-1185">Reference proteome</keyword>
<dbReference type="OrthoDB" id="3643at2759"/>
<dbReference type="InterPro" id="IPR002821">
    <property type="entry name" value="Hydantoinase_A"/>
</dbReference>
<evidence type="ECO:0000313" key="7">
    <source>
        <dbReference type="Proteomes" id="UP001165063"/>
    </source>
</evidence>
<name>A0A9W6YQC1_AMBMO</name>
<dbReference type="GO" id="GO:0005829">
    <property type="term" value="C:cytosol"/>
    <property type="evidence" value="ECO:0007669"/>
    <property type="project" value="TreeGrafter"/>
</dbReference>
<comment type="caution">
    <text evidence="6">The sequence shown here is derived from an EMBL/GenBank/DDBJ whole genome shotgun (WGS) entry which is preliminary data.</text>
</comment>
<dbReference type="PANTHER" id="PTHR11365:SF2">
    <property type="entry name" value="5-OXOPROLINASE"/>
    <property type="match status" value="1"/>
</dbReference>
<dbReference type="PANTHER" id="PTHR11365">
    <property type="entry name" value="5-OXOPROLINASE RELATED"/>
    <property type="match status" value="1"/>
</dbReference>
<feature type="domain" description="Hydantoinase/oxoprolinase N-terminal" evidence="4">
    <location>
        <begin position="13"/>
        <end position="224"/>
    </location>
</feature>
<dbReference type="InterPro" id="IPR008040">
    <property type="entry name" value="Hydant_A_N"/>
</dbReference>
<comment type="similarity">
    <text evidence="1">Belongs to the oxoprolinase family.</text>
</comment>
<dbReference type="EMBL" id="BSXU01000067">
    <property type="protein sequence ID" value="GMG19138.1"/>
    <property type="molecule type" value="Genomic_DNA"/>
</dbReference>
<evidence type="ECO:0000259" key="3">
    <source>
        <dbReference type="Pfam" id="PF02538"/>
    </source>
</evidence>
<accession>A0A9W6YQC1</accession>